<evidence type="ECO:0000256" key="10">
    <source>
        <dbReference type="RuleBase" id="RU003826"/>
    </source>
</evidence>
<feature type="binding site" evidence="9">
    <location>
        <begin position="137"/>
        <end position="139"/>
    </location>
    <ligand>
        <name>2-[(2R,5Z)-2-carboxy-4-methylthiazol-5(2H)-ylidene]ethyl phosphate</name>
        <dbReference type="ChEBI" id="CHEBI:62899"/>
    </ligand>
</feature>
<evidence type="ECO:0000256" key="8">
    <source>
        <dbReference type="ARBA" id="ARBA00047883"/>
    </source>
</evidence>
<dbReference type="InterPro" id="IPR034291">
    <property type="entry name" value="TMP_synthase"/>
</dbReference>
<feature type="binding site" evidence="9">
    <location>
        <position position="93"/>
    </location>
    <ligand>
        <name>Mg(2+)</name>
        <dbReference type="ChEBI" id="CHEBI:18420"/>
    </ligand>
</feature>
<evidence type="ECO:0000256" key="7">
    <source>
        <dbReference type="ARBA" id="ARBA00047851"/>
    </source>
</evidence>
<evidence type="ECO:0000256" key="3">
    <source>
        <dbReference type="ARBA" id="ARBA00022723"/>
    </source>
</evidence>
<keyword evidence="3 9" id="KW-0479">Metal-binding</keyword>
<sequence length="206" mass="22191">MMDKNALELYFICGSSDTDEHLPAVVEKALDAGITLFQLREKGSRSLTGDELVETASEIKKLCDSYEVPFIINDDYELAEQIEADGVHLGQDDIRVQDLPPYFNDKIVGLSVGNAKELASSNLKKVSYIGTGPVYATPSKADAGKAITPKGLADMRRLIGDKPMVAIGGITPDNYMACLENGADGICVISAIANAPDIRDAVHRFL</sequence>
<dbReference type="RefSeq" id="WP_344700710.1">
    <property type="nucleotide sequence ID" value="NZ_BAABCK010000004.1"/>
</dbReference>
<name>A0ABP7E7K1_9STAP</name>
<dbReference type="HAMAP" id="MF_00097">
    <property type="entry name" value="TMP_synthase"/>
    <property type="match status" value="1"/>
</dbReference>
<comment type="catalytic activity">
    <reaction evidence="6 9 10">
        <text>4-methyl-5-(2-phosphooxyethyl)-thiazole + 4-amino-2-methyl-5-(diphosphooxymethyl)pyrimidine + H(+) = thiamine phosphate + diphosphate</text>
        <dbReference type="Rhea" id="RHEA:22328"/>
        <dbReference type="ChEBI" id="CHEBI:15378"/>
        <dbReference type="ChEBI" id="CHEBI:33019"/>
        <dbReference type="ChEBI" id="CHEBI:37575"/>
        <dbReference type="ChEBI" id="CHEBI:57841"/>
        <dbReference type="ChEBI" id="CHEBI:58296"/>
        <dbReference type="EC" id="2.5.1.3"/>
    </reaction>
</comment>
<dbReference type="NCBIfam" id="TIGR00693">
    <property type="entry name" value="thiE"/>
    <property type="match status" value="1"/>
</dbReference>
<evidence type="ECO:0000313" key="14">
    <source>
        <dbReference type="Proteomes" id="UP001500920"/>
    </source>
</evidence>
<evidence type="ECO:0000259" key="12">
    <source>
        <dbReference type="PROSITE" id="PS50802"/>
    </source>
</evidence>
<dbReference type="InterPro" id="IPR036206">
    <property type="entry name" value="ThiamineP_synth_sf"/>
</dbReference>
<comment type="catalytic activity">
    <reaction evidence="7 9 10">
        <text>2-(2-carboxy-4-methylthiazol-5-yl)ethyl phosphate + 4-amino-2-methyl-5-(diphosphooxymethyl)pyrimidine + 2 H(+) = thiamine phosphate + CO2 + diphosphate</text>
        <dbReference type="Rhea" id="RHEA:47848"/>
        <dbReference type="ChEBI" id="CHEBI:15378"/>
        <dbReference type="ChEBI" id="CHEBI:16526"/>
        <dbReference type="ChEBI" id="CHEBI:33019"/>
        <dbReference type="ChEBI" id="CHEBI:37575"/>
        <dbReference type="ChEBI" id="CHEBI:57841"/>
        <dbReference type="ChEBI" id="CHEBI:62890"/>
        <dbReference type="EC" id="2.5.1.3"/>
    </reaction>
</comment>
<dbReference type="Gene3D" id="3.20.20.70">
    <property type="entry name" value="Aldolase class I"/>
    <property type="match status" value="1"/>
</dbReference>
<evidence type="ECO:0000256" key="4">
    <source>
        <dbReference type="ARBA" id="ARBA00022842"/>
    </source>
</evidence>
<evidence type="ECO:0000256" key="9">
    <source>
        <dbReference type="HAMAP-Rule" id="MF_00097"/>
    </source>
</evidence>
<dbReference type="EC" id="2.5.1.3" evidence="9"/>
<keyword evidence="2 9" id="KW-0808">Transferase</keyword>
<dbReference type="PROSITE" id="PS50802">
    <property type="entry name" value="OTU"/>
    <property type="match status" value="1"/>
</dbReference>
<dbReference type="EMBL" id="BAABCK010000004">
    <property type="protein sequence ID" value="GAA3714445.1"/>
    <property type="molecule type" value="Genomic_DNA"/>
</dbReference>
<organism evidence="13 14">
    <name type="scientific">Salinicoccus jeotgali</name>
    <dbReference type="NCBI Taxonomy" id="381634"/>
    <lineage>
        <taxon>Bacteria</taxon>
        <taxon>Bacillati</taxon>
        <taxon>Bacillota</taxon>
        <taxon>Bacilli</taxon>
        <taxon>Bacillales</taxon>
        <taxon>Staphylococcaceae</taxon>
        <taxon>Salinicoccus</taxon>
    </lineage>
</organism>
<evidence type="ECO:0000256" key="1">
    <source>
        <dbReference type="ARBA" id="ARBA00005165"/>
    </source>
</evidence>
<dbReference type="SUPFAM" id="SSF51391">
    <property type="entry name" value="Thiamin phosphate synthase"/>
    <property type="match status" value="1"/>
</dbReference>
<feature type="binding site" evidence="9">
    <location>
        <position position="74"/>
    </location>
    <ligand>
        <name>Mg(2+)</name>
        <dbReference type="ChEBI" id="CHEBI:18420"/>
    </ligand>
</feature>
<dbReference type="InterPro" id="IPR013785">
    <property type="entry name" value="Aldolase_TIM"/>
</dbReference>
<feature type="binding site" evidence="9">
    <location>
        <position position="140"/>
    </location>
    <ligand>
        <name>4-amino-2-methyl-5-(diphosphooxymethyl)pyrimidine</name>
        <dbReference type="ChEBI" id="CHEBI:57841"/>
    </ligand>
</feature>
<dbReference type="InterPro" id="IPR003323">
    <property type="entry name" value="OTU_dom"/>
</dbReference>
<gene>
    <name evidence="9 13" type="primary">thiE</name>
    <name evidence="13" type="ORF">GCM10022378_01480</name>
</gene>
<feature type="binding site" evidence="9">
    <location>
        <begin position="38"/>
        <end position="42"/>
    </location>
    <ligand>
        <name>4-amino-2-methyl-5-(diphosphooxymethyl)pyrimidine</name>
        <dbReference type="ChEBI" id="CHEBI:57841"/>
    </ligand>
</feature>
<feature type="binding site" evidence="9">
    <location>
        <position position="169"/>
    </location>
    <ligand>
        <name>2-[(2R,5Z)-2-carboxy-4-methylthiazol-5(2H)-ylidene]ethyl phosphate</name>
        <dbReference type="ChEBI" id="CHEBI:62899"/>
    </ligand>
</feature>
<reference evidence="14" key="1">
    <citation type="journal article" date="2019" name="Int. J. Syst. Evol. Microbiol.">
        <title>The Global Catalogue of Microorganisms (GCM) 10K type strain sequencing project: providing services to taxonomists for standard genome sequencing and annotation.</title>
        <authorList>
            <consortium name="The Broad Institute Genomics Platform"/>
            <consortium name="The Broad Institute Genome Sequencing Center for Infectious Disease"/>
            <person name="Wu L."/>
            <person name="Ma J."/>
        </authorList>
    </citation>
    <scope>NUCLEOTIDE SEQUENCE [LARGE SCALE GENOMIC DNA]</scope>
    <source>
        <strain evidence="14">JCM 16981</strain>
    </source>
</reference>
<dbReference type="CDD" id="cd00564">
    <property type="entry name" value="TMP_TenI"/>
    <property type="match status" value="1"/>
</dbReference>
<dbReference type="Pfam" id="PF02581">
    <property type="entry name" value="TMP-TENI"/>
    <property type="match status" value="1"/>
</dbReference>
<comment type="catalytic activity">
    <reaction evidence="8 9 10">
        <text>2-[(2R,5Z)-2-carboxy-4-methylthiazol-5(2H)-ylidene]ethyl phosphate + 4-amino-2-methyl-5-(diphosphooxymethyl)pyrimidine + 2 H(+) = thiamine phosphate + CO2 + diphosphate</text>
        <dbReference type="Rhea" id="RHEA:47844"/>
        <dbReference type="ChEBI" id="CHEBI:15378"/>
        <dbReference type="ChEBI" id="CHEBI:16526"/>
        <dbReference type="ChEBI" id="CHEBI:33019"/>
        <dbReference type="ChEBI" id="CHEBI:37575"/>
        <dbReference type="ChEBI" id="CHEBI:57841"/>
        <dbReference type="ChEBI" id="CHEBI:62899"/>
        <dbReference type="EC" id="2.5.1.3"/>
    </reaction>
</comment>
<dbReference type="PANTHER" id="PTHR20857:SF15">
    <property type="entry name" value="THIAMINE-PHOSPHATE SYNTHASE"/>
    <property type="match status" value="1"/>
</dbReference>
<comment type="cofactor">
    <cofactor evidence="9">
        <name>Mg(2+)</name>
        <dbReference type="ChEBI" id="CHEBI:18420"/>
    </cofactor>
    <text evidence="9">Binds 1 Mg(2+) ion per subunit.</text>
</comment>
<comment type="pathway">
    <text evidence="1 9 11">Cofactor biosynthesis; thiamine diphosphate biosynthesis; thiamine phosphate from 4-amino-2-methyl-5-diphosphomethylpyrimidine and 4-methyl-5-(2-phosphoethyl)-thiazole: step 1/1.</text>
</comment>
<proteinExistence type="inferred from homology"/>
<feature type="domain" description="OTU" evidence="12">
    <location>
        <begin position="176"/>
        <end position="206"/>
    </location>
</feature>
<accession>A0ABP7E7K1</accession>
<keyword evidence="4 9" id="KW-0460">Magnesium</keyword>
<keyword evidence="5 9" id="KW-0784">Thiamine biosynthesis</keyword>
<evidence type="ECO:0000256" key="2">
    <source>
        <dbReference type="ARBA" id="ARBA00022679"/>
    </source>
</evidence>
<comment type="function">
    <text evidence="9">Condenses 4-methyl-5-(beta-hydroxyethyl)thiazole monophosphate (THZ-P) and 2-methyl-4-amino-5-hydroxymethyl pyrimidine pyrophosphate (HMP-PP) to form thiamine monophosphate (TMP).</text>
</comment>
<comment type="similarity">
    <text evidence="9 10">Belongs to the thiamine-phosphate synthase family.</text>
</comment>
<dbReference type="Proteomes" id="UP001500920">
    <property type="component" value="Unassembled WGS sequence"/>
</dbReference>
<keyword evidence="14" id="KW-1185">Reference proteome</keyword>
<feature type="binding site" evidence="9">
    <location>
        <position position="111"/>
    </location>
    <ligand>
        <name>4-amino-2-methyl-5-(diphosphooxymethyl)pyrimidine</name>
        <dbReference type="ChEBI" id="CHEBI:57841"/>
    </ligand>
</feature>
<evidence type="ECO:0000313" key="13">
    <source>
        <dbReference type="EMBL" id="GAA3714445.1"/>
    </source>
</evidence>
<feature type="binding site" evidence="9">
    <location>
        <position position="73"/>
    </location>
    <ligand>
        <name>4-amino-2-methyl-5-(diphosphooxymethyl)pyrimidine</name>
        <dbReference type="ChEBI" id="CHEBI:57841"/>
    </ligand>
</feature>
<evidence type="ECO:0000256" key="11">
    <source>
        <dbReference type="RuleBase" id="RU004253"/>
    </source>
</evidence>
<dbReference type="InterPro" id="IPR022998">
    <property type="entry name" value="ThiamineP_synth_TenI"/>
</dbReference>
<evidence type="ECO:0000256" key="6">
    <source>
        <dbReference type="ARBA" id="ARBA00047334"/>
    </source>
</evidence>
<comment type="caution">
    <text evidence="13">The sequence shown here is derived from an EMBL/GenBank/DDBJ whole genome shotgun (WGS) entry which is preliminary data.</text>
</comment>
<feature type="binding site" evidence="9">
    <location>
        <begin position="189"/>
        <end position="190"/>
    </location>
    <ligand>
        <name>2-[(2R,5Z)-2-carboxy-4-methylthiazol-5(2H)-ylidene]ethyl phosphate</name>
        <dbReference type="ChEBI" id="CHEBI:62899"/>
    </ligand>
</feature>
<dbReference type="PANTHER" id="PTHR20857">
    <property type="entry name" value="THIAMINE-PHOSPHATE PYROPHOSPHORYLASE"/>
    <property type="match status" value="1"/>
</dbReference>
<protein>
    <recommendedName>
        <fullName evidence="9">Thiamine-phosphate synthase</fullName>
        <shortName evidence="9">TP synthase</shortName>
        <shortName evidence="9">TPS</shortName>
        <ecNumber evidence="9">2.5.1.3</ecNumber>
    </recommendedName>
    <alternativeName>
        <fullName evidence="9">Thiamine-phosphate pyrophosphorylase</fullName>
        <shortName evidence="9">TMP pyrophosphorylase</shortName>
        <shortName evidence="9">TMP-PPase</shortName>
    </alternativeName>
</protein>
<evidence type="ECO:0000256" key="5">
    <source>
        <dbReference type="ARBA" id="ARBA00022977"/>
    </source>
</evidence>